<gene>
    <name evidence="1" type="ORF">HMPREF0179_05110</name>
</gene>
<reference evidence="1 2" key="1">
    <citation type="submission" date="2010-10" db="EMBL/GenBank/DDBJ databases">
        <authorList>
            <consortium name="The Broad Institute Genome Sequencing Platform"/>
            <person name="Ward D."/>
            <person name="Earl A."/>
            <person name="Feldgarden M."/>
            <person name="Young S.K."/>
            <person name="Gargeya S."/>
            <person name="Zeng Q."/>
            <person name="Alvarado L."/>
            <person name="Berlin A."/>
            <person name="Bochicchio J."/>
            <person name="Chapman S.B."/>
            <person name="Chen Z."/>
            <person name="Freedman E."/>
            <person name="Gellesch M."/>
            <person name="Goldberg J."/>
            <person name="Griggs A."/>
            <person name="Gujja S."/>
            <person name="Heilman E."/>
            <person name="Heiman D."/>
            <person name="Howarth C."/>
            <person name="Mehta T."/>
            <person name="Neiman D."/>
            <person name="Pearson M."/>
            <person name="Roberts A."/>
            <person name="Saif S."/>
            <person name="Shea T."/>
            <person name="Shenoy N."/>
            <person name="Sisk P."/>
            <person name="Stolte C."/>
            <person name="Sykes S."/>
            <person name="White J."/>
            <person name="Yandava C."/>
            <person name="Allen-Vercoe E."/>
            <person name="Sibley C."/>
            <person name="Ambrose C.E."/>
            <person name="Strauss J."/>
            <person name="Daigneault M."/>
            <person name="Haas B."/>
            <person name="Nusbaum C."/>
            <person name="Birren B."/>
        </authorList>
    </citation>
    <scope>NUCLEOTIDE SEQUENCE [LARGE SCALE GENOMIC DNA]</scope>
    <source>
        <strain evidence="1 2">3_1_6</strain>
    </source>
</reference>
<keyword evidence="2" id="KW-1185">Reference proteome</keyword>
<organism evidence="1 2">
    <name type="scientific">Bilophila wadsworthia (strain 3_1_6)</name>
    <dbReference type="NCBI Taxonomy" id="563192"/>
    <lineage>
        <taxon>Bacteria</taxon>
        <taxon>Pseudomonadati</taxon>
        <taxon>Thermodesulfobacteriota</taxon>
        <taxon>Desulfovibrionia</taxon>
        <taxon>Desulfovibrionales</taxon>
        <taxon>Desulfovibrionaceae</taxon>
        <taxon>Bilophila</taxon>
    </lineage>
</organism>
<dbReference type="AlphaFoldDB" id="S2KSX8"/>
<protein>
    <submittedName>
        <fullName evidence="1">Uncharacterized protein</fullName>
    </submittedName>
</protein>
<dbReference type="HOGENOM" id="CLU_2535858_0_0_7"/>
<accession>S2KSX8</accession>
<evidence type="ECO:0000313" key="2">
    <source>
        <dbReference type="Proteomes" id="UP000006034"/>
    </source>
</evidence>
<comment type="caution">
    <text evidence="1">The sequence shown here is derived from an EMBL/GenBank/DDBJ whole genome shotgun (WGS) entry which is preliminary data.</text>
</comment>
<reference evidence="1 2" key="2">
    <citation type="submission" date="2013-04" db="EMBL/GenBank/DDBJ databases">
        <title>The Genome Sequence of Bilophila wadsworthia 3_1_6.</title>
        <authorList>
            <consortium name="The Broad Institute Genomics Platform"/>
            <person name="Earl A."/>
            <person name="Ward D."/>
            <person name="Feldgarden M."/>
            <person name="Gevers D."/>
            <person name="Sibley C."/>
            <person name="Strauss J."/>
            <person name="Allen-Vercoe E."/>
            <person name="Walker B."/>
            <person name="Young S."/>
            <person name="Zeng Q."/>
            <person name="Gargeya S."/>
            <person name="Fitzgerald M."/>
            <person name="Haas B."/>
            <person name="Abouelleil A."/>
            <person name="Allen A.W."/>
            <person name="Alvarado L."/>
            <person name="Arachchi H.M."/>
            <person name="Berlin A.M."/>
            <person name="Chapman S.B."/>
            <person name="Gainer-Dewar J."/>
            <person name="Goldberg J."/>
            <person name="Griggs A."/>
            <person name="Gujja S."/>
            <person name="Hansen M."/>
            <person name="Howarth C."/>
            <person name="Imamovic A."/>
            <person name="Ireland A."/>
            <person name="Larimer J."/>
            <person name="McCowan C."/>
            <person name="Murphy C."/>
            <person name="Pearson M."/>
            <person name="Poon T.W."/>
            <person name="Priest M."/>
            <person name="Roberts A."/>
            <person name="Saif S."/>
            <person name="Shea T."/>
            <person name="Sisk P."/>
            <person name="Sykes S."/>
            <person name="Wortman J."/>
            <person name="Nusbaum C."/>
            <person name="Birren B."/>
        </authorList>
    </citation>
    <scope>NUCLEOTIDE SEQUENCE [LARGE SCALE GENOMIC DNA]</scope>
    <source>
        <strain evidence="1 2">3_1_6</strain>
    </source>
</reference>
<name>S2KSX8_BILW3</name>
<dbReference type="EMBL" id="ADCP02000001">
    <property type="protein sequence ID" value="EPC05825.1"/>
    <property type="molecule type" value="Genomic_DNA"/>
</dbReference>
<dbReference type="Proteomes" id="UP000006034">
    <property type="component" value="Unassembled WGS sequence"/>
</dbReference>
<proteinExistence type="predicted"/>
<sequence length="83" mass="9250">MILTKSVTAMRPPADALIPRHAERGFHAGRAVRSPVPGDEYVQRPECAGINDDTVFDKHCSHGIPRLLQNRFKAGKRQHPMPP</sequence>
<evidence type="ECO:0000313" key="1">
    <source>
        <dbReference type="EMBL" id="EPC05825.1"/>
    </source>
</evidence>